<gene>
    <name evidence="1" type="ORF">N5923_06725</name>
</gene>
<evidence type="ECO:0000313" key="2">
    <source>
        <dbReference type="Proteomes" id="UP001064262"/>
    </source>
</evidence>
<accession>A0A9J6PIK0</accession>
<dbReference type="RefSeq" id="WP_267140839.1">
    <property type="nucleotide sequence ID" value="NZ_JAODIL010000044.1"/>
</dbReference>
<dbReference type="AlphaFoldDB" id="A0A9J6PIK0"/>
<name>A0A9J6PIK0_9GAMM</name>
<sequence>MAITSSMFGPTVLDGKDAEQMIKQMCSTPAESKARANASVERARQMKEKLAKLSVQS</sequence>
<reference evidence="1" key="1">
    <citation type="submission" date="2022-09" db="EMBL/GenBank/DDBJ databases">
        <title>Winslowiella arboricola sp. nov., isolated from bleeding cankers on broadleaf hosts.</title>
        <authorList>
            <person name="Brady C."/>
            <person name="Kaur S."/>
            <person name="Crampton B."/>
            <person name="Maddock D."/>
            <person name="Arnold D."/>
            <person name="Denman S."/>
        </authorList>
    </citation>
    <scope>NUCLEOTIDE SEQUENCE</scope>
    <source>
        <strain evidence="1">BAC 15a-03b</strain>
    </source>
</reference>
<dbReference type="EMBL" id="JAODIM010000038">
    <property type="protein sequence ID" value="MCU5777186.1"/>
    <property type="molecule type" value="Genomic_DNA"/>
</dbReference>
<protein>
    <submittedName>
        <fullName evidence="1">Uncharacterized protein</fullName>
    </submittedName>
</protein>
<dbReference type="Proteomes" id="UP001064262">
    <property type="component" value="Unassembled WGS sequence"/>
</dbReference>
<keyword evidence="2" id="KW-1185">Reference proteome</keyword>
<organism evidence="1 2">
    <name type="scientific">Winslowiella arboricola</name>
    <dbReference type="NCBI Taxonomy" id="2978220"/>
    <lineage>
        <taxon>Bacteria</taxon>
        <taxon>Pseudomonadati</taxon>
        <taxon>Pseudomonadota</taxon>
        <taxon>Gammaproteobacteria</taxon>
        <taxon>Enterobacterales</taxon>
        <taxon>Erwiniaceae</taxon>
        <taxon>Winslowiella</taxon>
    </lineage>
</organism>
<evidence type="ECO:0000313" key="1">
    <source>
        <dbReference type="EMBL" id="MCU5777186.1"/>
    </source>
</evidence>
<proteinExistence type="predicted"/>
<comment type="caution">
    <text evidence="1">The sequence shown here is derived from an EMBL/GenBank/DDBJ whole genome shotgun (WGS) entry which is preliminary data.</text>
</comment>